<dbReference type="SUPFAM" id="SSF48452">
    <property type="entry name" value="TPR-like"/>
    <property type="match status" value="1"/>
</dbReference>
<reference evidence="1" key="2">
    <citation type="submission" date="2020-09" db="EMBL/GenBank/DDBJ databases">
        <authorList>
            <person name="Sun Q."/>
            <person name="Ohkuma M."/>
        </authorList>
    </citation>
    <scope>NUCLEOTIDE SEQUENCE</scope>
    <source>
        <strain evidence="1">JCM 4386</strain>
    </source>
</reference>
<evidence type="ECO:0008006" key="3">
    <source>
        <dbReference type="Google" id="ProtNLM"/>
    </source>
</evidence>
<proteinExistence type="predicted"/>
<name>A0A918G134_9ACTN</name>
<comment type="caution">
    <text evidence="1">The sequence shown here is derived from an EMBL/GenBank/DDBJ whole genome shotgun (WGS) entry which is preliminary data.</text>
</comment>
<dbReference type="EMBL" id="BMTL01000028">
    <property type="protein sequence ID" value="GGS12389.1"/>
    <property type="molecule type" value="Genomic_DNA"/>
</dbReference>
<evidence type="ECO:0000313" key="2">
    <source>
        <dbReference type="Proteomes" id="UP000606194"/>
    </source>
</evidence>
<gene>
    <name evidence="1" type="ORF">GCM10010269_59490</name>
</gene>
<organism evidence="1 2">
    <name type="scientific">Streptomyces humidus</name>
    <dbReference type="NCBI Taxonomy" id="52259"/>
    <lineage>
        <taxon>Bacteria</taxon>
        <taxon>Bacillati</taxon>
        <taxon>Actinomycetota</taxon>
        <taxon>Actinomycetes</taxon>
        <taxon>Kitasatosporales</taxon>
        <taxon>Streptomycetaceae</taxon>
        <taxon>Streptomyces</taxon>
    </lineage>
</organism>
<protein>
    <recommendedName>
        <fullName evidence="3">Tetratricopeptide repeat protein</fullName>
    </recommendedName>
</protein>
<dbReference type="InterPro" id="IPR011990">
    <property type="entry name" value="TPR-like_helical_dom_sf"/>
</dbReference>
<dbReference type="Proteomes" id="UP000606194">
    <property type="component" value="Unassembled WGS sequence"/>
</dbReference>
<dbReference type="Gene3D" id="1.25.40.10">
    <property type="entry name" value="Tetratricopeptide repeat domain"/>
    <property type="match status" value="1"/>
</dbReference>
<sequence>MASSVGSWQSRVGELYREGVEARAQAQGAEGAERRRLVLRSLDLHSRAAAILRAELDARPDEPRLNEQLASLLYSMGSSQTGADLIDEALSSLHESESRYKRSGLTPPALATRIGDVRARRAVAHSVAGHAASALTDADGAVEAYAGTGLQAAGPPLSLDFARVLSLVAVVQAQHGDPDQALYCAGQALSRYKDASDTLAAEPGAHLGYAVDMAAEVASRIEAAHAEWDHALAVDDFKLSIAEQGWGDLAGALARTGVHLRAAGRPAEAEPLLARAASLDPAAVPAEERVLADGAPVTLGEAVLQAGAAVGEPVDALHRALTSGESASVTGRLPYPEAAPPYARRLGRLAAELRESEGDPDVAWRLALESHLLYSTAFRHLVGDPRNWLREHGEGWAQTGITALHLALSRGSEAAHDDLCRPLAALAGGLEELAEAGYPVAAAEELARMTDDGGMTAG</sequence>
<reference evidence="1" key="1">
    <citation type="journal article" date="2014" name="Int. J. Syst. Evol. Microbiol.">
        <title>Complete genome sequence of Corynebacterium casei LMG S-19264T (=DSM 44701T), isolated from a smear-ripened cheese.</title>
        <authorList>
            <consortium name="US DOE Joint Genome Institute (JGI-PGF)"/>
            <person name="Walter F."/>
            <person name="Albersmeier A."/>
            <person name="Kalinowski J."/>
            <person name="Ruckert C."/>
        </authorList>
    </citation>
    <scope>NUCLEOTIDE SEQUENCE</scope>
    <source>
        <strain evidence="1">JCM 4386</strain>
    </source>
</reference>
<accession>A0A918G134</accession>
<dbReference type="RefSeq" id="WP_190152409.1">
    <property type="nucleotide sequence ID" value="NZ_BMTL01000028.1"/>
</dbReference>
<dbReference type="AlphaFoldDB" id="A0A918G134"/>
<keyword evidence="2" id="KW-1185">Reference proteome</keyword>
<evidence type="ECO:0000313" key="1">
    <source>
        <dbReference type="EMBL" id="GGS12389.1"/>
    </source>
</evidence>